<gene>
    <name evidence="2" type="ORF">CONLIGDRAFT_685956</name>
</gene>
<evidence type="ECO:0000313" key="3">
    <source>
        <dbReference type="Proteomes" id="UP000182658"/>
    </source>
</evidence>
<name>A0A1J7J5B3_9PEZI</name>
<protein>
    <submittedName>
        <fullName evidence="2">Uncharacterized protein</fullName>
    </submittedName>
</protein>
<dbReference type="Proteomes" id="UP000182658">
    <property type="component" value="Unassembled WGS sequence"/>
</dbReference>
<reference evidence="2 3" key="1">
    <citation type="submission" date="2016-10" db="EMBL/GenBank/DDBJ databases">
        <title>Draft genome sequence of Coniochaeta ligniaria NRRL30616, a lignocellulolytic fungus for bioabatement of inhibitors in plant biomass hydrolysates.</title>
        <authorList>
            <consortium name="DOE Joint Genome Institute"/>
            <person name="Jimenez D.J."/>
            <person name="Hector R.E."/>
            <person name="Riley R."/>
            <person name="Sun H."/>
            <person name="Grigoriev I.V."/>
            <person name="Van Elsas J.D."/>
            <person name="Nichols N.N."/>
        </authorList>
    </citation>
    <scope>NUCLEOTIDE SEQUENCE [LARGE SCALE GENOMIC DNA]</scope>
    <source>
        <strain evidence="2 3">NRRL 30616</strain>
    </source>
</reference>
<proteinExistence type="predicted"/>
<dbReference type="AlphaFoldDB" id="A0A1J7J5B3"/>
<evidence type="ECO:0000256" key="1">
    <source>
        <dbReference type="SAM" id="MobiDB-lite"/>
    </source>
</evidence>
<dbReference type="EMBL" id="KV875104">
    <property type="protein sequence ID" value="OIW24340.1"/>
    <property type="molecule type" value="Genomic_DNA"/>
</dbReference>
<dbReference type="InParanoid" id="A0A1J7J5B3"/>
<accession>A0A1J7J5B3</accession>
<feature type="compositionally biased region" description="Acidic residues" evidence="1">
    <location>
        <begin position="75"/>
        <end position="84"/>
    </location>
</feature>
<evidence type="ECO:0000313" key="2">
    <source>
        <dbReference type="EMBL" id="OIW24340.1"/>
    </source>
</evidence>
<organism evidence="2 3">
    <name type="scientific">Coniochaeta ligniaria NRRL 30616</name>
    <dbReference type="NCBI Taxonomy" id="1408157"/>
    <lineage>
        <taxon>Eukaryota</taxon>
        <taxon>Fungi</taxon>
        <taxon>Dikarya</taxon>
        <taxon>Ascomycota</taxon>
        <taxon>Pezizomycotina</taxon>
        <taxon>Sordariomycetes</taxon>
        <taxon>Sordariomycetidae</taxon>
        <taxon>Coniochaetales</taxon>
        <taxon>Coniochaetaceae</taxon>
        <taxon>Coniochaeta</taxon>
    </lineage>
</organism>
<keyword evidence="3" id="KW-1185">Reference proteome</keyword>
<feature type="region of interest" description="Disordered" evidence="1">
    <location>
        <begin position="71"/>
        <end position="119"/>
    </location>
</feature>
<sequence length="184" mass="20459">MEHRRGLQYVRAFLFEELDAVVCVSAIPPLQLPKHSYQRGRRRVPDVNNVPVVADDLDGFVVDDNANIVPGLDAPSDDDFDEASTCDNDLGHDNDVQPKTSNDDDNDMQPMTNKDGDGDAIPPSHWAVSLAKPFQGRPVIQLRRQRFVRHPCWTHQASSLGAVVSNDIYSNQSAMRVVRARVTG</sequence>